<organism evidence="1">
    <name type="scientific">Setaria italica</name>
    <name type="common">Foxtail millet</name>
    <name type="synonym">Panicum italicum</name>
    <dbReference type="NCBI Taxonomy" id="4555"/>
    <lineage>
        <taxon>Eukaryota</taxon>
        <taxon>Viridiplantae</taxon>
        <taxon>Streptophyta</taxon>
        <taxon>Embryophyta</taxon>
        <taxon>Tracheophyta</taxon>
        <taxon>Spermatophyta</taxon>
        <taxon>Magnoliopsida</taxon>
        <taxon>Liliopsida</taxon>
        <taxon>Poales</taxon>
        <taxon>Poaceae</taxon>
        <taxon>PACMAD clade</taxon>
        <taxon>Panicoideae</taxon>
        <taxon>Panicodae</taxon>
        <taxon>Paniceae</taxon>
        <taxon>Cenchrinae</taxon>
        <taxon>Setaria</taxon>
    </lineage>
</organism>
<proteinExistence type="predicted"/>
<reference evidence="1" key="1">
    <citation type="journal article" date="2012" name="Nat. Biotechnol.">
        <title>Reference genome sequence of the model plant Setaria.</title>
        <authorList>
            <person name="Bennetzen J.L."/>
            <person name="Schmutz J."/>
            <person name="Wang H."/>
            <person name="Percifield R."/>
            <person name="Hawkins J."/>
            <person name="Pontaroli A.C."/>
            <person name="Estep M."/>
            <person name="Feng L."/>
            <person name="Vaughn J.N."/>
            <person name="Grimwood J."/>
            <person name="Jenkins J."/>
            <person name="Barry K."/>
            <person name="Lindquist E."/>
            <person name="Hellsten U."/>
            <person name="Deshpande S."/>
            <person name="Wang X."/>
            <person name="Wu X."/>
            <person name="Mitros T."/>
            <person name="Triplett J."/>
            <person name="Yang X."/>
            <person name="Ye C.Y."/>
            <person name="Mauro-Herrera M."/>
            <person name="Wang L."/>
            <person name="Li P."/>
            <person name="Sharma M."/>
            <person name="Sharma R."/>
            <person name="Ronald P.C."/>
            <person name="Panaud O."/>
            <person name="Kellogg E.A."/>
            <person name="Brutnell T.P."/>
            <person name="Doust A.N."/>
            <person name="Tuskan G.A."/>
            <person name="Rokhsar D."/>
            <person name="Devos K.M."/>
        </authorList>
    </citation>
    <scope>NUCLEOTIDE SEQUENCE [LARGE SCALE GENOMIC DNA]</scope>
    <source>
        <strain evidence="1">Yugu1</strain>
    </source>
</reference>
<evidence type="ECO:0000313" key="1">
    <source>
        <dbReference type="EMBL" id="RCV19691.1"/>
    </source>
</evidence>
<sequence>MDRNSDSPFFLPSFLLDTPPPPVRSDRILAEVVHLHISLSPSLPTEKDSPSSVLLDSTAYISAAAVSNTTTAVGKLSTGTPIQVSFCLTRPPRLSYICVHFPVSITWARV</sequence>
<dbReference type="OrthoDB" id="682766at2759"/>
<dbReference type="PANTHER" id="PTHR33074">
    <property type="entry name" value="EXPRESSED PROTEIN-RELATED"/>
    <property type="match status" value="1"/>
</dbReference>
<accession>A0A368QP08</accession>
<dbReference type="AlphaFoldDB" id="A0A368QP08"/>
<gene>
    <name evidence="1" type="ORF">SETIT_3G405500v2</name>
</gene>
<protein>
    <submittedName>
        <fullName evidence="1">Uncharacterized protein</fullName>
    </submittedName>
</protein>
<name>A0A368QP08_SETIT</name>
<dbReference type="PANTHER" id="PTHR33074:SF63">
    <property type="entry name" value="OS02G0113300 PROTEIN"/>
    <property type="match status" value="1"/>
</dbReference>
<reference evidence="1" key="2">
    <citation type="submission" date="2015-07" db="EMBL/GenBank/DDBJ databases">
        <authorList>
            <person name="Noorani M."/>
        </authorList>
    </citation>
    <scope>NUCLEOTIDE SEQUENCE</scope>
    <source>
        <strain evidence="1">Yugu1</strain>
    </source>
</reference>
<dbReference type="EMBL" id="CM003530">
    <property type="protein sequence ID" value="RCV19691.1"/>
    <property type="molecule type" value="Genomic_DNA"/>
</dbReference>